<dbReference type="InterPro" id="IPR053967">
    <property type="entry name" value="LlgE_F_G-like_D1"/>
</dbReference>
<dbReference type="AlphaFoldDB" id="A0A0H3A7Y5"/>
<dbReference type="SUPFAM" id="SSF117143">
    <property type="entry name" value="Flagellar hook protein flgE"/>
    <property type="match status" value="1"/>
</dbReference>
<dbReference type="InterPro" id="IPR037058">
    <property type="entry name" value="Falgellar_hook_FlgE_sf"/>
</dbReference>
<evidence type="ECO:0000259" key="9">
    <source>
        <dbReference type="Pfam" id="PF07559"/>
    </source>
</evidence>
<dbReference type="PROSITE" id="PS00588">
    <property type="entry name" value="FLAGELLA_BB_ROD"/>
    <property type="match status" value="1"/>
</dbReference>
<feature type="domain" description="Flagellar hook protein FlgE/F/G-like D1" evidence="10">
    <location>
        <begin position="88"/>
        <end position="140"/>
    </location>
</feature>
<feature type="region of interest" description="Disordered" evidence="6">
    <location>
        <begin position="492"/>
        <end position="517"/>
    </location>
</feature>
<comment type="function">
    <text evidence="5">A flexible structure which links the flagellar filament to the drive apparatus in the basal body.</text>
</comment>
<sequence>MSLTASMWTGVSGLLAHGERMNVLGNNIANVNTVGFKGSRMDFEDFLNQDTYSAAGVTQVGRGVSIGAIFGDYSQGAFQTTNESTDLAIQGRGFFSVKPKGTEDTYYTRAGNFRFDADGYLVDPHGYVLQGWAIERSQNSLTSSAVTATSTTSKIKGSGVPVDIKLDGFTAEPQHTQNITLNVNLDSNPGNDKSSSTTNPYFSLFETWNGQNPLTGTQPALAQSAFAYQSTIKVYDEAGTAHTLTVYFDQVDPDSVTNEPNGRKQWEYIVTMDPAEDKRVIAGTAMNTTRAAGLLMTGTLTFDTTGQLVDQTAFTPFGQYTDTTPPWNEPTPNPGPPVTTPADLVNWQPTQMSSNGLPMMVANFSGLTDSSVVGSPTAQNFLMELDLGLRSTNATTPWTSTPNAAAIGTDASLLPGLTSSQRQPSATTSYAGSSSTQFQKQDGYTFGFLQNITVDRDGIMQGKYSNGVTLDLYQVTLVDFTSKQNLRREGGNLFSGTRDSGDPLPGPANSNGLGAISSNSLEQSNVDLAREFVEMITTQRGFQSNSKVITTTDTMLEVVVNMKR</sequence>
<protein>
    <recommendedName>
        <fullName evidence="3 5">Flagellar hook protein FlgE</fullName>
    </recommendedName>
</protein>
<dbReference type="GO" id="GO:0009424">
    <property type="term" value="C:bacterial-type flagellum hook"/>
    <property type="evidence" value="ECO:0007669"/>
    <property type="project" value="TreeGrafter"/>
</dbReference>
<dbReference type="InterPro" id="IPR001444">
    <property type="entry name" value="Flag_bb_rod_N"/>
</dbReference>
<dbReference type="InterPro" id="IPR019776">
    <property type="entry name" value="Flagellar_basal_body_rod_CS"/>
</dbReference>
<feature type="domain" description="Flagellar basal-body/hook protein C-terminal" evidence="8">
    <location>
        <begin position="518"/>
        <end position="562"/>
    </location>
</feature>
<evidence type="ECO:0000256" key="2">
    <source>
        <dbReference type="ARBA" id="ARBA00009677"/>
    </source>
</evidence>
<dbReference type="HOGENOM" id="CLU_013687_2_1_7"/>
<feature type="domain" description="Flagellar basal body rod protein N-terminal" evidence="7">
    <location>
        <begin position="9"/>
        <end position="37"/>
    </location>
</feature>
<evidence type="ECO:0000259" key="10">
    <source>
        <dbReference type="Pfam" id="PF22692"/>
    </source>
</evidence>
<evidence type="ECO:0000313" key="11">
    <source>
        <dbReference type="EMBL" id="ABM28653.1"/>
    </source>
</evidence>
<evidence type="ECO:0000313" key="12">
    <source>
        <dbReference type="Proteomes" id="UP000009173"/>
    </source>
</evidence>
<dbReference type="KEGG" id="dvl:Dvul_1636"/>
<evidence type="ECO:0000256" key="1">
    <source>
        <dbReference type="ARBA" id="ARBA00004117"/>
    </source>
</evidence>
<dbReference type="PANTHER" id="PTHR30435">
    <property type="entry name" value="FLAGELLAR PROTEIN"/>
    <property type="match status" value="1"/>
</dbReference>
<comment type="subcellular location">
    <subcellularLocation>
        <location evidence="1 5">Bacterial flagellum basal body</location>
    </subcellularLocation>
</comment>
<dbReference type="NCBIfam" id="TIGR03506">
    <property type="entry name" value="FlgEFG_subfam"/>
    <property type="match status" value="1"/>
</dbReference>
<dbReference type="RefSeq" id="WP_010938736.1">
    <property type="nucleotide sequence ID" value="NC_008751.1"/>
</dbReference>
<dbReference type="Gene3D" id="2.60.98.20">
    <property type="entry name" value="Flagellar hook protein FlgE"/>
    <property type="match status" value="1"/>
</dbReference>
<keyword evidence="4 5" id="KW-0975">Bacterial flagellum</keyword>
<feature type="domain" description="Flagellar hook protein FlgE D2" evidence="9">
    <location>
        <begin position="218"/>
        <end position="444"/>
    </location>
</feature>
<dbReference type="InterPro" id="IPR010930">
    <property type="entry name" value="Flg_bb/hook_C_dom"/>
</dbReference>
<feature type="compositionally biased region" description="Low complexity" evidence="6">
    <location>
        <begin position="425"/>
        <end position="434"/>
    </location>
</feature>
<dbReference type="InterPro" id="IPR037925">
    <property type="entry name" value="FlgE/F/G-like"/>
</dbReference>
<dbReference type="InterPro" id="IPR011491">
    <property type="entry name" value="FlgE_D2"/>
</dbReference>
<evidence type="ECO:0000256" key="3">
    <source>
        <dbReference type="ARBA" id="ARBA00019015"/>
    </source>
</evidence>
<evidence type="ECO:0000259" key="8">
    <source>
        <dbReference type="Pfam" id="PF06429"/>
    </source>
</evidence>
<proteinExistence type="inferred from homology"/>
<dbReference type="PANTHER" id="PTHR30435:SF1">
    <property type="entry name" value="FLAGELLAR HOOK PROTEIN FLGE"/>
    <property type="match status" value="1"/>
</dbReference>
<organism evidence="11 12">
    <name type="scientific">Nitratidesulfovibrio vulgaris (strain DP4)</name>
    <name type="common">Desulfovibrio vulgaris</name>
    <dbReference type="NCBI Taxonomy" id="391774"/>
    <lineage>
        <taxon>Bacteria</taxon>
        <taxon>Pseudomonadati</taxon>
        <taxon>Thermodesulfobacteriota</taxon>
        <taxon>Desulfovibrionia</taxon>
        <taxon>Desulfovibrionales</taxon>
        <taxon>Desulfovibrionaceae</taxon>
        <taxon>Nitratidesulfovibrio</taxon>
    </lineage>
</organism>
<reference evidence="12" key="1">
    <citation type="journal article" date="2009" name="Environ. Microbiol.">
        <title>Contribution of mobile genetic elements to Desulfovibrio vulgaris genome plasticity.</title>
        <authorList>
            <person name="Walker C.B."/>
            <person name="Stolyar S."/>
            <person name="Chivian D."/>
            <person name="Pinel N."/>
            <person name="Gabster J.A."/>
            <person name="Dehal P.S."/>
            <person name="He Z."/>
            <person name="Yang Z.K."/>
            <person name="Yen H.C."/>
            <person name="Zhou J."/>
            <person name="Wall J.D."/>
            <person name="Hazen T.C."/>
            <person name="Arkin A.P."/>
            <person name="Stahl D.A."/>
        </authorList>
    </citation>
    <scope>NUCLEOTIDE SEQUENCE [LARGE SCALE GENOMIC DNA]</scope>
    <source>
        <strain evidence="12">DP4</strain>
    </source>
</reference>
<dbReference type="Pfam" id="PF00460">
    <property type="entry name" value="Flg_bb_rod"/>
    <property type="match status" value="1"/>
</dbReference>
<dbReference type="InterPro" id="IPR020013">
    <property type="entry name" value="Flagellar_FlgE/F/G"/>
</dbReference>
<gene>
    <name evidence="11" type="ordered locus">Dvul_1636</name>
</gene>
<dbReference type="GO" id="GO:0005829">
    <property type="term" value="C:cytosol"/>
    <property type="evidence" value="ECO:0007669"/>
    <property type="project" value="TreeGrafter"/>
</dbReference>
<evidence type="ECO:0000259" key="7">
    <source>
        <dbReference type="Pfam" id="PF00460"/>
    </source>
</evidence>
<dbReference type="EMBL" id="CP000527">
    <property type="protein sequence ID" value="ABM28653.1"/>
    <property type="molecule type" value="Genomic_DNA"/>
</dbReference>
<accession>A0A0H3A7Y5</accession>
<evidence type="ECO:0000256" key="5">
    <source>
        <dbReference type="RuleBase" id="RU362116"/>
    </source>
</evidence>
<dbReference type="Proteomes" id="UP000009173">
    <property type="component" value="Chromosome"/>
</dbReference>
<evidence type="ECO:0000256" key="4">
    <source>
        <dbReference type="ARBA" id="ARBA00023143"/>
    </source>
</evidence>
<comment type="similarity">
    <text evidence="2 5">Belongs to the flagella basal body rod proteins family.</text>
</comment>
<feature type="compositionally biased region" description="Polar residues" evidence="6">
    <location>
        <begin position="508"/>
        <end position="517"/>
    </location>
</feature>
<feature type="region of interest" description="Disordered" evidence="6">
    <location>
        <begin position="415"/>
        <end position="434"/>
    </location>
</feature>
<dbReference type="Pfam" id="PF22692">
    <property type="entry name" value="LlgE_F_G_D1"/>
    <property type="match status" value="1"/>
</dbReference>
<dbReference type="Pfam" id="PF07559">
    <property type="entry name" value="FlgE_D2"/>
    <property type="match status" value="1"/>
</dbReference>
<dbReference type="Pfam" id="PF06429">
    <property type="entry name" value="Flg_bbr_C"/>
    <property type="match status" value="1"/>
</dbReference>
<dbReference type="GO" id="GO:0009425">
    <property type="term" value="C:bacterial-type flagellum basal body"/>
    <property type="evidence" value="ECO:0007669"/>
    <property type="project" value="UniProtKB-SubCell"/>
</dbReference>
<dbReference type="GO" id="GO:0071978">
    <property type="term" value="P:bacterial-type flagellum-dependent swarming motility"/>
    <property type="evidence" value="ECO:0007669"/>
    <property type="project" value="TreeGrafter"/>
</dbReference>
<evidence type="ECO:0000256" key="6">
    <source>
        <dbReference type="SAM" id="MobiDB-lite"/>
    </source>
</evidence>
<name>A0A0H3A7Y5_NITV4</name>